<dbReference type="OrthoDB" id="770730at2"/>
<name>K0XLL2_9BACT</name>
<dbReference type="RefSeq" id="WP_008861688.1">
    <property type="nucleotide sequence ID" value="NZ_JH815204.1"/>
</dbReference>
<protein>
    <recommendedName>
        <fullName evidence="1">HTH cro/C1-type domain-containing protein</fullName>
    </recommendedName>
</protein>
<dbReference type="EMBL" id="ADLE01000008">
    <property type="protein sequence ID" value="EJZ64720.1"/>
    <property type="molecule type" value="Genomic_DNA"/>
</dbReference>
<dbReference type="GO" id="GO:0003677">
    <property type="term" value="F:DNA binding"/>
    <property type="evidence" value="ECO:0007669"/>
    <property type="project" value="InterPro"/>
</dbReference>
<reference evidence="2 3" key="1">
    <citation type="submission" date="2012-08" db="EMBL/GenBank/DDBJ databases">
        <title>The Genome Sequence of Barnesiella intestinihominis YIT 11860.</title>
        <authorList>
            <consortium name="The Broad Institute Genome Sequencing Platform"/>
            <person name="Earl A."/>
            <person name="Ward D."/>
            <person name="Feldgarden M."/>
            <person name="Gevers D."/>
            <person name="Morotomi M."/>
            <person name="Walker B."/>
            <person name="Young S.K."/>
            <person name="Zeng Q."/>
            <person name="Gargeya S."/>
            <person name="Fitzgerald M."/>
            <person name="Haas B."/>
            <person name="Abouelleil A."/>
            <person name="Alvarado L."/>
            <person name="Arachchi H.M."/>
            <person name="Berlin A.M."/>
            <person name="Chapman S.B."/>
            <person name="Goldberg J."/>
            <person name="Griggs A."/>
            <person name="Gujja S."/>
            <person name="Hansen M."/>
            <person name="Howarth C."/>
            <person name="Imamovic A."/>
            <person name="Larimer J."/>
            <person name="McCowen C."/>
            <person name="Montmayeur A."/>
            <person name="Murphy C."/>
            <person name="Neiman D."/>
            <person name="Pearson M."/>
            <person name="Priest M."/>
            <person name="Roberts A."/>
            <person name="Saif S."/>
            <person name="Shea T."/>
            <person name="Sisk P."/>
            <person name="Sykes S."/>
            <person name="Wortman J."/>
            <person name="Nusbaum C."/>
            <person name="Birren B."/>
        </authorList>
    </citation>
    <scope>NUCLEOTIDE SEQUENCE [LARGE SCALE GENOMIC DNA]</scope>
    <source>
        <strain evidence="2 3">YIT 11860</strain>
    </source>
</reference>
<dbReference type="AlphaFoldDB" id="K0XLL2"/>
<proteinExistence type="predicted"/>
<dbReference type="Gene3D" id="1.10.260.40">
    <property type="entry name" value="lambda repressor-like DNA-binding domains"/>
    <property type="match status" value="1"/>
</dbReference>
<accession>K0XLL2</accession>
<organism evidence="2 3">
    <name type="scientific">Barnesiella intestinihominis YIT 11860</name>
    <dbReference type="NCBI Taxonomy" id="742726"/>
    <lineage>
        <taxon>Bacteria</taxon>
        <taxon>Pseudomonadati</taxon>
        <taxon>Bacteroidota</taxon>
        <taxon>Bacteroidia</taxon>
        <taxon>Bacteroidales</taxon>
        <taxon>Barnesiellaceae</taxon>
        <taxon>Barnesiella</taxon>
    </lineage>
</organism>
<dbReference type="InterPro" id="IPR001387">
    <property type="entry name" value="Cro/C1-type_HTH"/>
</dbReference>
<sequence>MKKIPLFEQCVANVAPEVMEEVNLNIDIANRIYDLLKAKNLTQHEFASRMGKRDSEISRWLTGTHGFTTATLAKISAVLGEPIVEVRRDPETKYVFMSMPSYNSSLGISGNSYTSHETNSCVISYEN</sequence>
<feature type="domain" description="HTH cro/C1-type" evidence="1">
    <location>
        <begin position="32"/>
        <end position="86"/>
    </location>
</feature>
<comment type="caution">
    <text evidence="2">The sequence shown here is derived from an EMBL/GenBank/DDBJ whole genome shotgun (WGS) entry which is preliminary data.</text>
</comment>
<dbReference type="Proteomes" id="UP000006044">
    <property type="component" value="Unassembled WGS sequence"/>
</dbReference>
<dbReference type="SMART" id="SM00530">
    <property type="entry name" value="HTH_XRE"/>
    <property type="match status" value="1"/>
</dbReference>
<gene>
    <name evidence="2" type="ORF">HMPREF9448_01202</name>
</gene>
<dbReference type="eggNOG" id="COG1813">
    <property type="taxonomic scope" value="Bacteria"/>
</dbReference>
<dbReference type="HOGENOM" id="CLU_1966239_0_0_10"/>
<evidence type="ECO:0000313" key="2">
    <source>
        <dbReference type="EMBL" id="EJZ64720.1"/>
    </source>
</evidence>
<evidence type="ECO:0000259" key="1">
    <source>
        <dbReference type="PROSITE" id="PS50943"/>
    </source>
</evidence>
<evidence type="ECO:0000313" key="3">
    <source>
        <dbReference type="Proteomes" id="UP000006044"/>
    </source>
</evidence>
<dbReference type="GeneID" id="77848494"/>
<keyword evidence="3" id="KW-1185">Reference proteome</keyword>
<dbReference type="Pfam" id="PF01381">
    <property type="entry name" value="HTH_3"/>
    <property type="match status" value="1"/>
</dbReference>
<dbReference type="PROSITE" id="PS50943">
    <property type="entry name" value="HTH_CROC1"/>
    <property type="match status" value="1"/>
</dbReference>
<dbReference type="STRING" id="742726.HMPREF9448_01202"/>
<dbReference type="CDD" id="cd00093">
    <property type="entry name" value="HTH_XRE"/>
    <property type="match status" value="1"/>
</dbReference>
<dbReference type="SUPFAM" id="SSF47413">
    <property type="entry name" value="lambda repressor-like DNA-binding domains"/>
    <property type="match status" value="1"/>
</dbReference>
<dbReference type="InterPro" id="IPR010982">
    <property type="entry name" value="Lambda_DNA-bd_dom_sf"/>
</dbReference>